<dbReference type="AlphaFoldDB" id="A0AAD4TC73"/>
<comment type="caution">
    <text evidence="2">The sequence shown here is derived from an EMBL/GenBank/DDBJ whole genome shotgun (WGS) entry which is preliminary data.</text>
</comment>
<protein>
    <recommendedName>
        <fullName evidence="4">Disease resistance protein</fullName>
    </recommendedName>
</protein>
<evidence type="ECO:0008006" key="4">
    <source>
        <dbReference type="Google" id="ProtNLM"/>
    </source>
</evidence>
<keyword evidence="1" id="KW-0175">Coiled coil</keyword>
<dbReference type="Proteomes" id="UP001202328">
    <property type="component" value="Unassembled WGS sequence"/>
</dbReference>
<gene>
    <name evidence="2" type="ORF">MKW98_021572</name>
</gene>
<evidence type="ECO:0000313" key="2">
    <source>
        <dbReference type="EMBL" id="KAI3948966.1"/>
    </source>
</evidence>
<accession>A0AAD4TC73</accession>
<reference evidence="2" key="1">
    <citation type="submission" date="2022-04" db="EMBL/GenBank/DDBJ databases">
        <title>A functionally conserved STORR gene fusion in Papaver species that diverged 16.8 million years ago.</title>
        <authorList>
            <person name="Catania T."/>
        </authorList>
    </citation>
    <scope>NUCLEOTIDE SEQUENCE</scope>
    <source>
        <strain evidence="2">S-188037</strain>
    </source>
</reference>
<feature type="coiled-coil region" evidence="1">
    <location>
        <begin position="70"/>
        <end position="97"/>
    </location>
</feature>
<proteinExistence type="predicted"/>
<sequence length="182" mass="21096">MDIVSPVLDIFSRLWTCSAHNTDYVRKLNKNLITLETSFNSLRCQRDDVIRRIHMAEFNPAQPAKRTNVVSDWLQRVQALETEVQKILANNEAIINDGGCYYCCWGRKNCWNAYRLGKLVYRKQILVENLLKEDNIQDVTYRCQPHPHHQIPTAELVGMDAKFNEVLESLVTEGNHLRIVGL</sequence>
<keyword evidence="3" id="KW-1185">Reference proteome</keyword>
<name>A0AAD4TC73_9MAGN</name>
<evidence type="ECO:0000313" key="3">
    <source>
        <dbReference type="Proteomes" id="UP001202328"/>
    </source>
</evidence>
<evidence type="ECO:0000256" key="1">
    <source>
        <dbReference type="SAM" id="Coils"/>
    </source>
</evidence>
<dbReference type="EMBL" id="JAJJMB010003208">
    <property type="protein sequence ID" value="KAI3948966.1"/>
    <property type="molecule type" value="Genomic_DNA"/>
</dbReference>
<organism evidence="2 3">
    <name type="scientific">Papaver atlanticum</name>
    <dbReference type="NCBI Taxonomy" id="357466"/>
    <lineage>
        <taxon>Eukaryota</taxon>
        <taxon>Viridiplantae</taxon>
        <taxon>Streptophyta</taxon>
        <taxon>Embryophyta</taxon>
        <taxon>Tracheophyta</taxon>
        <taxon>Spermatophyta</taxon>
        <taxon>Magnoliopsida</taxon>
        <taxon>Ranunculales</taxon>
        <taxon>Papaveraceae</taxon>
        <taxon>Papaveroideae</taxon>
        <taxon>Papaver</taxon>
    </lineage>
</organism>